<keyword evidence="2" id="KW-1185">Reference proteome</keyword>
<reference evidence="1" key="1">
    <citation type="journal article" date="2014" name="Int. J. Syst. Evol. Microbiol.">
        <title>Complete genome of a new Firmicutes species belonging to the dominant human colonic microbiota ('Ruminococcus bicirculans') reveals two chromosomes and a selective capacity to utilize plant glucans.</title>
        <authorList>
            <consortium name="NISC Comparative Sequencing Program"/>
            <person name="Wegmann U."/>
            <person name="Louis P."/>
            <person name="Goesmann A."/>
            <person name="Henrissat B."/>
            <person name="Duncan S.H."/>
            <person name="Flint H.J."/>
        </authorList>
    </citation>
    <scope>NUCLEOTIDE SEQUENCE</scope>
    <source>
        <strain evidence="1">NBRC 107169</strain>
    </source>
</reference>
<proteinExistence type="predicted"/>
<evidence type="ECO:0000313" key="1">
    <source>
        <dbReference type="EMBL" id="GLQ16437.1"/>
    </source>
</evidence>
<sequence length="134" mass="14646">MHTTNYQNSFIAISPDSGALVGAVPERSGTVAAMQYGRVAASPYTITSDELLFGIFADRRELFGQARDEAMLAFFSKGQPCMRASPLVKTFGWGVHYDAMGRMALIAVETDQYADLLADKSLEQIVGMRSKRKG</sequence>
<accession>A0ABQ5UMS5</accession>
<dbReference type="InterPro" id="IPR046155">
    <property type="entry name" value="DUF6157"/>
</dbReference>
<reference evidence="1" key="2">
    <citation type="submission" date="2023-01" db="EMBL/GenBank/DDBJ databases">
        <title>Draft genome sequence of Maritalea porphyrae strain NBRC 107169.</title>
        <authorList>
            <person name="Sun Q."/>
            <person name="Mori K."/>
        </authorList>
    </citation>
    <scope>NUCLEOTIDE SEQUENCE</scope>
    <source>
        <strain evidence="1">NBRC 107169</strain>
    </source>
</reference>
<gene>
    <name evidence="1" type="ORF">GCM10007879_06860</name>
</gene>
<organism evidence="1 2">
    <name type="scientific">Maritalea porphyrae</name>
    <dbReference type="NCBI Taxonomy" id="880732"/>
    <lineage>
        <taxon>Bacteria</taxon>
        <taxon>Pseudomonadati</taxon>
        <taxon>Pseudomonadota</taxon>
        <taxon>Alphaproteobacteria</taxon>
        <taxon>Hyphomicrobiales</taxon>
        <taxon>Devosiaceae</taxon>
        <taxon>Maritalea</taxon>
    </lineage>
</organism>
<name>A0ABQ5UMS5_9HYPH</name>
<evidence type="ECO:0000313" key="2">
    <source>
        <dbReference type="Proteomes" id="UP001161405"/>
    </source>
</evidence>
<dbReference type="EMBL" id="BSNI01000002">
    <property type="protein sequence ID" value="GLQ16437.1"/>
    <property type="molecule type" value="Genomic_DNA"/>
</dbReference>
<protein>
    <submittedName>
        <fullName evidence="1">Uncharacterized protein</fullName>
    </submittedName>
</protein>
<dbReference type="Proteomes" id="UP001161405">
    <property type="component" value="Unassembled WGS sequence"/>
</dbReference>
<dbReference type="Pfam" id="PF19654">
    <property type="entry name" value="DUF6157"/>
    <property type="match status" value="1"/>
</dbReference>
<comment type="caution">
    <text evidence="1">The sequence shown here is derived from an EMBL/GenBank/DDBJ whole genome shotgun (WGS) entry which is preliminary data.</text>
</comment>
<dbReference type="RefSeq" id="WP_284362076.1">
    <property type="nucleotide sequence ID" value="NZ_BSNI01000002.1"/>
</dbReference>